<dbReference type="STRING" id="112268.A0A182W184"/>
<feature type="binding site" evidence="8">
    <location>
        <position position="18"/>
    </location>
    <ligand>
        <name>Zn(2+)</name>
        <dbReference type="ChEBI" id="CHEBI:29105"/>
    </ligand>
</feature>
<dbReference type="Proteomes" id="UP000075920">
    <property type="component" value="Unassembled WGS sequence"/>
</dbReference>
<dbReference type="FunFam" id="3.30.160.60:FF:001732">
    <property type="entry name" value="Zgc:162936"/>
    <property type="match status" value="1"/>
</dbReference>
<dbReference type="PROSITE" id="PS50157">
    <property type="entry name" value="ZINC_FINGER_C2H2_2"/>
    <property type="match status" value="5"/>
</dbReference>
<organism evidence="11 12">
    <name type="scientific">Anopheles minimus</name>
    <dbReference type="NCBI Taxonomy" id="112268"/>
    <lineage>
        <taxon>Eukaryota</taxon>
        <taxon>Metazoa</taxon>
        <taxon>Ecdysozoa</taxon>
        <taxon>Arthropoda</taxon>
        <taxon>Hexapoda</taxon>
        <taxon>Insecta</taxon>
        <taxon>Pterygota</taxon>
        <taxon>Neoptera</taxon>
        <taxon>Endopterygota</taxon>
        <taxon>Diptera</taxon>
        <taxon>Nematocera</taxon>
        <taxon>Culicoidea</taxon>
        <taxon>Culicidae</taxon>
        <taxon>Anophelinae</taxon>
        <taxon>Anopheles</taxon>
    </lineage>
</organism>
<evidence type="ECO:0000256" key="5">
    <source>
        <dbReference type="ARBA" id="ARBA00022833"/>
    </source>
</evidence>
<feature type="domain" description="C2H2-type" evidence="9">
    <location>
        <begin position="374"/>
        <end position="402"/>
    </location>
</feature>
<accession>A0A182W184</accession>
<reference evidence="12" key="1">
    <citation type="submission" date="2013-03" db="EMBL/GenBank/DDBJ databases">
        <title>The Genome Sequence of Anopheles minimus MINIMUS1.</title>
        <authorList>
            <consortium name="The Broad Institute Genomics Platform"/>
            <person name="Neafsey D.E."/>
            <person name="Walton C."/>
            <person name="Walker B."/>
            <person name="Young S.K."/>
            <person name="Zeng Q."/>
            <person name="Gargeya S."/>
            <person name="Fitzgerald M."/>
            <person name="Haas B."/>
            <person name="Abouelleil A."/>
            <person name="Allen A.W."/>
            <person name="Alvarado L."/>
            <person name="Arachchi H.M."/>
            <person name="Berlin A.M."/>
            <person name="Chapman S.B."/>
            <person name="Gainer-Dewar J."/>
            <person name="Goldberg J."/>
            <person name="Griggs A."/>
            <person name="Gujja S."/>
            <person name="Hansen M."/>
            <person name="Howarth C."/>
            <person name="Imamovic A."/>
            <person name="Ireland A."/>
            <person name="Larimer J."/>
            <person name="McCowan C."/>
            <person name="Murphy C."/>
            <person name="Pearson M."/>
            <person name="Poon T.W."/>
            <person name="Priest M."/>
            <person name="Roberts A."/>
            <person name="Saif S."/>
            <person name="Shea T."/>
            <person name="Sisk P."/>
            <person name="Sykes S."/>
            <person name="Wortman J."/>
            <person name="Nusbaum C."/>
            <person name="Birren B."/>
        </authorList>
    </citation>
    <scope>NUCLEOTIDE SEQUENCE [LARGE SCALE GENOMIC DNA]</scope>
    <source>
        <strain evidence="12">MINIMUS1</strain>
    </source>
</reference>
<dbReference type="GO" id="GO:0045893">
    <property type="term" value="P:positive regulation of DNA-templated transcription"/>
    <property type="evidence" value="ECO:0007669"/>
    <property type="project" value="UniProtKB-ARBA"/>
</dbReference>
<dbReference type="PROSITE" id="PS51915">
    <property type="entry name" value="ZAD"/>
    <property type="match status" value="1"/>
</dbReference>
<protein>
    <recommendedName>
        <fullName evidence="13">Protein krueppel</fullName>
    </recommendedName>
</protein>
<evidence type="ECO:0000256" key="8">
    <source>
        <dbReference type="PROSITE-ProRule" id="PRU01263"/>
    </source>
</evidence>
<dbReference type="GO" id="GO:0008270">
    <property type="term" value="F:zinc ion binding"/>
    <property type="evidence" value="ECO:0007669"/>
    <property type="project" value="UniProtKB-UniRule"/>
</dbReference>
<dbReference type="PANTHER" id="PTHR24406">
    <property type="entry name" value="TRANSCRIPTIONAL REPRESSOR CTCFL-RELATED"/>
    <property type="match status" value="1"/>
</dbReference>
<dbReference type="VEuPathDB" id="VectorBase:AMIN004093"/>
<reference evidence="11" key="2">
    <citation type="submission" date="2020-05" db="UniProtKB">
        <authorList>
            <consortium name="EnsemblMetazoa"/>
        </authorList>
    </citation>
    <scope>IDENTIFICATION</scope>
    <source>
        <strain evidence="11">MINIMUS1</strain>
    </source>
</reference>
<evidence type="ECO:0000256" key="4">
    <source>
        <dbReference type="ARBA" id="ARBA00022771"/>
    </source>
</evidence>
<feature type="binding site" evidence="8">
    <location>
        <position position="64"/>
    </location>
    <ligand>
        <name>Zn(2+)</name>
        <dbReference type="ChEBI" id="CHEBI:29105"/>
    </ligand>
</feature>
<keyword evidence="6" id="KW-0539">Nucleus</keyword>
<dbReference type="FunFam" id="3.30.160.60:FF:000145">
    <property type="entry name" value="Zinc finger protein 574"/>
    <property type="match status" value="1"/>
</dbReference>
<feature type="binding site" evidence="8">
    <location>
        <position position="67"/>
    </location>
    <ligand>
        <name>Zn(2+)</name>
        <dbReference type="ChEBI" id="CHEBI:29105"/>
    </ligand>
</feature>
<dbReference type="SUPFAM" id="SSF57667">
    <property type="entry name" value="beta-beta-alpha zinc fingers"/>
    <property type="match status" value="3"/>
</dbReference>
<evidence type="ECO:0000256" key="7">
    <source>
        <dbReference type="PROSITE-ProRule" id="PRU00042"/>
    </source>
</evidence>
<dbReference type="SMART" id="SM00868">
    <property type="entry name" value="zf-AD"/>
    <property type="match status" value="1"/>
</dbReference>
<keyword evidence="4 7" id="KW-0863">Zinc-finger</keyword>
<dbReference type="EnsemblMetazoa" id="AMIN004093-RA">
    <property type="protein sequence ID" value="AMIN004093-PA"/>
    <property type="gene ID" value="AMIN004093"/>
</dbReference>
<keyword evidence="3" id="KW-0677">Repeat</keyword>
<dbReference type="InterPro" id="IPR050888">
    <property type="entry name" value="ZnF_C2H2-type_TF"/>
</dbReference>
<evidence type="ECO:0000256" key="6">
    <source>
        <dbReference type="ARBA" id="ARBA00023242"/>
    </source>
</evidence>
<dbReference type="GO" id="GO:0043565">
    <property type="term" value="F:sequence-specific DNA binding"/>
    <property type="evidence" value="ECO:0007669"/>
    <property type="project" value="UniProtKB-ARBA"/>
</dbReference>
<dbReference type="PROSITE" id="PS00028">
    <property type="entry name" value="ZINC_FINGER_C2H2_1"/>
    <property type="match status" value="5"/>
</dbReference>
<dbReference type="SUPFAM" id="SSF57716">
    <property type="entry name" value="Glucocorticoid receptor-like (DNA-binding domain)"/>
    <property type="match status" value="1"/>
</dbReference>
<feature type="domain" description="C2H2-type" evidence="9">
    <location>
        <begin position="290"/>
        <end position="317"/>
    </location>
</feature>
<evidence type="ECO:0000313" key="12">
    <source>
        <dbReference type="Proteomes" id="UP000075920"/>
    </source>
</evidence>
<evidence type="ECO:0000259" key="9">
    <source>
        <dbReference type="PROSITE" id="PS50157"/>
    </source>
</evidence>
<dbReference type="InterPro" id="IPR013087">
    <property type="entry name" value="Znf_C2H2_type"/>
</dbReference>
<dbReference type="InterPro" id="IPR012934">
    <property type="entry name" value="Znf_AD"/>
</dbReference>
<feature type="domain" description="C2H2-type" evidence="9">
    <location>
        <begin position="346"/>
        <end position="373"/>
    </location>
</feature>
<proteinExistence type="predicted"/>
<dbReference type="InterPro" id="IPR036236">
    <property type="entry name" value="Znf_C2H2_sf"/>
</dbReference>
<dbReference type="FunFam" id="3.30.160.60:FF:000100">
    <property type="entry name" value="Zinc finger 45-like"/>
    <property type="match status" value="1"/>
</dbReference>
<dbReference type="SMART" id="SM00355">
    <property type="entry name" value="ZnF_C2H2"/>
    <property type="match status" value="7"/>
</dbReference>
<feature type="domain" description="C2H2-type" evidence="9">
    <location>
        <begin position="233"/>
        <end position="260"/>
    </location>
</feature>
<name>A0A182W184_9DIPT</name>
<dbReference type="GO" id="GO:0005694">
    <property type="term" value="C:chromosome"/>
    <property type="evidence" value="ECO:0007669"/>
    <property type="project" value="UniProtKB-ARBA"/>
</dbReference>
<evidence type="ECO:0008006" key="13">
    <source>
        <dbReference type="Google" id="ProtNLM"/>
    </source>
</evidence>
<feature type="domain" description="C2H2-type" evidence="9">
    <location>
        <begin position="318"/>
        <end position="345"/>
    </location>
</feature>
<evidence type="ECO:0000259" key="10">
    <source>
        <dbReference type="PROSITE" id="PS51915"/>
    </source>
</evidence>
<dbReference type="AlphaFoldDB" id="A0A182W184"/>
<evidence type="ECO:0000256" key="3">
    <source>
        <dbReference type="ARBA" id="ARBA00022737"/>
    </source>
</evidence>
<dbReference type="Gene3D" id="3.30.160.60">
    <property type="entry name" value="Classic Zinc Finger"/>
    <property type="match status" value="5"/>
</dbReference>
<feature type="domain" description="ZAD" evidence="10">
    <location>
        <begin position="16"/>
        <end position="91"/>
    </location>
</feature>
<dbReference type="GO" id="GO:0005634">
    <property type="term" value="C:nucleus"/>
    <property type="evidence" value="ECO:0007669"/>
    <property type="project" value="UniProtKB-SubCell"/>
</dbReference>
<keyword evidence="5 8" id="KW-0862">Zinc</keyword>
<evidence type="ECO:0000256" key="2">
    <source>
        <dbReference type="ARBA" id="ARBA00022723"/>
    </source>
</evidence>
<dbReference type="Gene3D" id="3.40.1800.20">
    <property type="match status" value="1"/>
</dbReference>
<evidence type="ECO:0000313" key="11">
    <source>
        <dbReference type="EnsemblMetazoa" id="AMIN004093-PA"/>
    </source>
</evidence>
<evidence type="ECO:0000256" key="1">
    <source>
        <dbReference type="ARBA" id="ARBA00004123"/>
    </source>
</evidence>
<dbReference type="Pfam" id="PF07776">
    <property type="entry name" value="zf-AD"/>
    <property type="match status" value="1"/>
</dbReference>
<comment type="subcellular location">
    <subcellularLocation>
        <location evidence="1">Nucleus</location>
    </subcellularLocation>
</comment>
<sequence>MSFELIDAVTHLDSTSMCRLCLNCGPFQHVSLHDLHQEVPIAKIISICFGIKIHRNDGLVQTLCKVCWDAVIKYNQLREKCLASDKILREAHRNKCATENNPGDKQLFPPSNIKLKTAEVYPKLTNHSQQHEIMISANDRFSITNEICEINHDVLLELAGNEHNITETADVTVHTANPKQADSSEIEQELHEVKLLCCGCNPSLEFTSPEELNAHCAVAHRKYRISDNSIRPFECNICFQRFLTETLLKHHKERPHRKRPYICGSCAAAYFTNSALKRHEKLCTIVDKNYTCEDCGKRFRQIVTLRNHRKLHKTEKSFPCPVCSKTFKQKFEIPIHMATHTGEQPYPCDQCPARFKRKQALKIHQQRHVNPRPFKCETCDEWFNNATSRKFHRQTVHEGLDPFRCDQCGLSYGRR</sequence>
<keyword evidence="2 8" id="KW-0479">Metal-binding</keyword>
<keyword evidence="12" id="KW-1185">Reference proteome</keyword>
<dbReference type="Pfam" id="PF00096">
    <property type="entry name" value="zf-C2H2"/>
    <property type="match status" value="3"/>
</dbReference>
<feature type="binding site" evidence="8">
    <location>
        <position position="21"/>
    </location>
    <ligand>
        <name>Zn(2+)</name>
        <dbReference type="ChEBI" id="CHEBI:29105"/>
    </ligand>
</feature>